<evidence type="ECO:0000256" key="6">
    <source>
        <dbReference type="SAM" id="MobiDB-lite"/>
    </source>
</evidence>
<evidence type="ECO:0000256" key="2">
    <source>
        <dbReference type="ARBA" id="ARBA00022737"/>
    </source>
</evidence>
<gene>
    <name evidence="8" type="ORF">BXZ70DRAFT_1011995</name>
</gene>
<evidence type="ECO:0000313" key="8">
    <source>
        <dbReference type="EMBL" id="KAH8084304.1"/>
    </source>
</evidence>
<feature type="domain" description="C2H2-type" evidence="7">
    <location>
        <begin position="48"/>
        <end position="77"/>
    </location>
</feature>
<keyword evidence="2" id="KW-0677">Repeat</keyword>
<evidence type="ECO:0000256" key="1">
    <source>
        <dbReference type="ARBA" id="ARBA00022723"/>
    </source>
</evidence>
<dbReference type="EMBL" id="JAEVFJ010000046">
    <property type="protein sequence ID" value="KAH8084304.1"/>
    <property type="molecule type" value="Genomic_DNA"/>
</dbReference>
<dbReference type="OrthoDB" id="654211at2759"/>
<keyword evidence="1" id="KW-0479">Metal-binding</keyword>
<evidence type="ECO:0000256" key="3">
    <source>
        <dbReference type="ARBA" id="ARBA00022771"/>
    </source>
</evidence>
<dbReference type="PROSITE" id="PS50157">
    <property type="entry name" value="ZINC_FINGER_C2H2_2"/>
    <property type="match status" value="2"/>
</dbReference>
<dbReference type="GO" id="GO:0000978">
    <property type="term" value="F:RNA polymerase II cis-regulatory region sequence-specific DNA binding"/>
    <property type="evidence" value="ECO:0007669"/>
    <property type="project" value="TreeGrafter"/>
</dbReference>
<dbReference type="AlphaFoldDB" id="A0A8K0XKP0"/>
<dbReference type="GO" id="GO:0010557">
    <property type="term" value="P:positive regulation of macromolecule biosynthetic process"/>
    <property type="evidence" value="ECO:0007669"/>
    <property type="project" value="UniProtKB-ARBA"/>
</dbReference>
<dbReference type="Proteomes" id="UP000813824">
    <property type="component" value="Unassembled WGS sequence"/>
</dbReference>
<organism evidence="8 9">
    <name type="scientific">Cristinia sonorae</name>
    <dbReference type="NCBI Taxonomy" id="1940300"/>
    <lineage>
        <taxon>Eukaryota</taxon>
        <taxon>Fungi</taxon>
        <taxon>Dikarya</taxon>
        <taxon>Basidiomycota</taxon>
        <taxon>Agaricomycotina</taxon>
        <taxon>Agaricomycetes</taxon>
        <taxon>Agaricomycetidae</taxon>
        <taxon>Agaricales</taxon>
        <taxon>Pleurotineae</taxon>
        <taxon>Stephanosporaceae</taxon>
        <taxon>Cristinia</taxon>
    </lineage>
</organism>
<dbReference type="PROSITE" id="PS00028">
    <property type="entry name" value="ZINC_FINGER_C2H2_1"/>
    <property type="match status" value="1"/>
</dbReference>
<evidence type="ECO:0000313" key="9">
    <source>
        <dbReference type="Proteomes" id="UP000813824"/>
    </source>
</evidence>
<feature type="domain" description="C2H2-type" evidence="7">
    <location>
        <begin position="15"/>
        <end position="44"/>
    </location>
</feature>
<keyword evidence="4" id="KW-0862">Zinc</keyword>
<dbReference type="InterPro" id="IPR013087">
    <property type="entry name" value="Znf_C2H2_type"/>
</dbReference>
<feature type="region of interest" description="Disordered" evidence="6">
    <location>
        <begin position="81"/>
        <end position="149"/>
    </location>
</feature>
<dbReference type="GO" id="GO:0005634">
    <property type="term" value="C:nucleus"/>
    <property type="evidence" value="ECO:0007669"/>
    <property type="project" value="UniProtKB-ARBA"/>
</dbReference>
<feature type="compositionally biased region" description="Polar residues" evidence="6">
    <location>
        <begin position="81"/>
        <end position="92"/>
    </location>
</feature>
<accession>A0A8K0XKP0</accession>
<proteinExistence type="predicted"/>
<evidence type="ECO:0000259" key="7">
    <source>
        <dbReference type="PROSITE" id="PS50157"/>
    </source>
</evidence>
<dbReference type="SMART" id="SM00355">
    <property type="entry name" value="ZnF_C2H2"/>
    <property type="match status" value="3"/>
</dbReference>
<dbReference type="Gene3D" id="3.30.160.60">
    <property type="entry name" value="Classic Zinc Finger"/>
    <property type="match status" value="1"/>
</dbReference>
<dbReference type="GO" id="GO:0008270">
    <property type="term" value="F:zinc ion binding"/>
    <property type="evidence" value="ECO:0007669"/>
    <property type="project" value="UniProtKB-KW"/>
</dbReference>
<reference evidence="8" key="1">
    <citation type="journal article" date="2021" name="New Phytol.">
        <title>Evolutionary innovations through gain and loss of genes in the ectomycorrhizal Boletales.</title>
        <authorList>
            <person name="Wu G."/>
            <person name="Miyauchi S."/>
            <person name="Morin E."/>
            <person name="Kuo A."/>
            <person name="Drula E."/>
            <person name="Varga T."/>
            <person name="Kohler A."/>
            <person name="Feng B."/>
            <person name="Cao Y."/>
            <person name="Lipzen A."/>
            <person name="Daum C."/>
            <person name="Hundley H."/>
            <person name="Pangilinan J."/>
            <person name="Johnson J."/>
            <person name="Barry K."/>
            <person name="LaButti K."/>
            <person name="Ng V."/>
            <person name="Ahrendt S."/>
            <person name="Min B."/>
            <person name="Choi I.G."/>
            <person name="Park H."/>
            <person name="Plett J.M."/>
            <person name="Magnuson J."/>
            <person name="Spatafora J.W."/>
            <person name="Nagy L.G."/>
            <person name="Henrissat B."/>
            <person name="Grigoriev I.V."/>
            <person name="Yang Z.L."/>
            <person name="Xu J."/>
            <person name="Martin F.M."/>
        </authorList>
    </citation>
    <scope>NUCLEOTIDE SEQUENCE</scope>
    <source>
        <strain evidence="8">KKN 215</strain>
    </source>
</reference>
<name>A0A8K0XKP0_9AGAR</name>
<sequence>MPRSSKNNTNIPRNHRCAFSNCEAAFRSRSDLFRHSVVHLEDKTMFLKYCDVPGCKYATLQKSNLKTHKNVHAKEKNRTCPHTTVDQKTGETTPCPFRTTDPGSLTRHRKKRHGYVPAARFRRKGKSSEGNDMEVDETSRETSCNTTASSLSTKAYEKAGYHSWETLLSQASLASQAHGPMLHGRPFVPASEDAEIAAFFAEHDAMIDATLSQVEDFLRTSPHPIASFSSSSASVSLPLEEEDLARPEQLPMLLASSSSSVFSPAASLHPSIFDQLQFFESSADASSSSTSSHSVSDSGNISTPSLLPSWGSGSEADLLAIPDVPVRITGFSEEDLDIFGNGSPFSDLLAKYGLDMEDGL</sequence>
<protein>
    <recommendedName>
        <fullName evidence="7">C2H2-type domain-containing protein</fullName>
    </recommendedName>
</protein>
<comment type="caution">
    <text evidence="8">The sequence shown here is derived from an EMBL/GenBank/DDBJ whole genome shotgun (WGS) entry which is preliminary data.</text>
</comment>
<dbReference type="PANTHER" id="PTHR19818">
    <property type="entry name" value="ZINC FINGER PROTEIN ZIC AND GLI"/>
    <property type="match status" value="1"/>
</dbReference>
<dbReference type="PANTHER" id="PTHR19818:SF139">
    <property type="entry name" value="PAIR-RULE PROTEIN ODD-PAIRED"/>
    <property type="match status" value="1"/>
</dbReference>
<evidence type="ECO:0000256" key="5">
    <source>
        <dbReference type="PROSITE-ProRule" id="PRU00042"/>
    </source>
</evidence>
<feature type="compositionally biased region" description="Basic residues" evidence="6">
    <location>
        <begin position="106"/>
        <end position="125"/>
    </location>
</feature>
<evidence type="ECO:0000256" key="4">
    <source>
        <dbReference type="ARBA" id="ARBA00022833"/>
    </source>
</evidence>
<dbReference type="GO" id="GO:0000981">
    <property type="term" value="F:DNA-binding transcription factor activity, RNA polymerase II-specific"/>
    <property type="evidence" value="ECO:0007669"/>
    <property type="project" value="TreeGrafter"/>
</dbReference>
<keyword evidence="3 5" id="KW-0863">Zinc-finger</keyword>
<dbReference type="InterPro" id="IPR050329">
    <property type="entry name" value="GLI_C2H2-zinc-finger"/>
</dbReference>
<keyword evidence="9" id="KW-1185">Reference proteome</keyword>